<feature type="transmembrane region" description="Helical" evidence="10">
    <location>
        <begin position="96"/>
        <end position="117"/>
    </location>
</feature>
<dbReference type="GO" id="GO:0006665">
    <property type="term" value="P:sphingolipid metabolic process"/>
    <property type="evidence" value="ECO:0007669"/>
    <property type="project" value="UniProtKB-UniRule"/>
</dbReference>
<feature type="transmembrane region" description="Helical" evidence="10">
    <location>
        <begin position="129"/>
        <end position="148"/>
    </location>
</feature>
<keyword evidence="10" id="KW-0746">Sphingolipid metabolism</keyword>
<dbReference type="InterPro" id="IPR007290">
    <property type="entry name" value="Arv1"/>
</dbReference>
<dbReference type="PANTHER" id="PTHR14467:SF0">
    <property type="entry name" value="PROTEIN ARV1"/>
    <property type="match status" value="1"/>
</dbReference>
<comment type="caution">
    <text evidence="10">Lacks conserved residue(s) required for the propagation of feature annotation.</text>
</comment>
<evidence type="ECO:0000256" key="3">
    <source>
        <dbReference type="ARBA" id="ARBA00022448"/>
    </source>
</evidence>
<comment type="function">
    <text evidence="10">Regulates also the sphingolipid metabolism.</text>
</comment>
<sequence length="202" mass="23245">MKCVECGKEVPKLYEELVKGNIALFQCEACGKVADKYVEYEFTLVFLNLILCKSQVYRHIIFNIDWSTSTYDILKILFFSSILDSSLASCESLPCWLLQIIKNCAVIILFFTGVYIAAYSSGIKCSKMFLLRAILFSSFGKLGNFMIITWKYSSLPSTFMALFIYLNNMIAIRECLEVHTIKAEIFISFAWMFKTLLSSWFI</sequence>
<dbReference type="GO" id="GO:0097036">
    <property type="term" value="P:regulation of plasma membrane sterol distribution"/>
    <property type="evidence" value="ECO:0007669"/>
    <property type="project" value="UniProtKB-UniRule"/>
</dbReference>
<keyword evidence="8 10" id="KW-0443">Lipid metabolism</keyword>
<dbReference type="GO" id="GO:0005789">
    <property type="term" value="C:endoplasmic reticulum membrane"/>
    <property type="evidence" value="ECO:0007669"/>
    <property type="project" value="UniProtKB-SubCell"/>
</dbReference>
<dbReference type="EMBL" id="CAJZBQ010000004">
    <property type="protein sequence ID" value="CAG9311482.1"/>
    <property type="molecule type" value="Genomic_DNA"/>
</dbReference>
<evidence type="ECO:0000313" key="12">
    <source>
        <dbReference type="Proteomes" id="UP001162131"/>
    </source>
</evidence>
<evidence type="ECO:0000256" key="9">
    <source>
        <dbReference type="ARBA" id="ARBA00023136"/>
    </source>
</evidence>
<dbReference type="AlphaFoldDB" id="A0AAU9IDZ0"/>
<dbReference type="GO" id="GO:0032366">
    <property type="term" value="P:intracellular sterol transport"/>
    <property type="evidence" value="ECO:0007669"/>
    <property type="project" value="UniProtKB-UniRule"/>
</dbReference>
<dbReference type="GO" id="GO:0032541">
    <property type="term" value="C:cortical endoplasmic reticulum"/>
    <property type="evidence" value="ECO:0007669"/>
    <property type="project" value="TreeGrafter"/>
</dbReference>
<evidence type="ECO:0000256" key="1">
    <source>
        <dbReference type="ARBA" id="ARBA00004477"/>
    </source>
</evidence>
<dbReference type="GO" id="GO:0005794">
    <property type="term" value="C:Golgi apparatus"/>
    <property type="evidence" value="ECO:0007669"/>
    <property type="project" value="TreeGrafter"/>
</dbReference>
<reference evidence="11" key="1">
    <citation type="submission" date="2021-09" db="EMBL/GenBank/DDBJ databases">
        <authorList>
            <consortium name="AG Swart"/>
            <person name="Singh M."/>
            <person name="Singh A."/>
            <person name="Seah K."/>
            <person name="Emmerich C."/>
        </authorList>
    </citation>
    <scope>NUCLEOTIDE SEQUENCE</scope>
    <source>
        <strain evidence="11">ATCC30299</strain>
    </source>
</reference>
<dbReference type="Pfam" id="PF04161">
    <property type="entry name" value="Arv1"/>
    <property type="match status" value="1"/>
</dbReference>
<evidence type="ECO:0000256" key="2">
    <source>
        <dbReference type="ARBA" id="ARBA00009187"/>
    </source>
</evidence>
<keyword evidence="9 10" id="KW-0472">Membrane</keyword>
<name>A0AAU9IDZ0_9CILI</name>
<comment type="caution">
    <text evidence="11">The sequence shown here is derived from an EMBL/GenBank/DDBJ whole genome shotgun (WGS) entry which is preliminary data.</text>
</comment>
<evidence type="ECO:0000256" key="7">
    <source>
        <dbReference type="ARBA" id="ARBA00023055"/>
    </source>
</evidence>
<evidence type="ECO:0000256" key="8">
    <source>
        <dbReference type="ARBA" id="ARBA00023098"/>
    </source>
</evidence>
<evidence type="ECO:0000256" key="5">
    <source>
        <dbReference type="ARBA" id="ARBA00022824"/>
    </source>
</evidence>
<protein>
    <recommendedName>
        <fullName evidence="10">Protein ARV</fullName>
    </recommendedName>
</protein>
<evidence type="ECO:0000313" key="11">
    <source>
        <dbReference type="EMBL" id="CAG9311482.1"/>
    </source>
</evidence>
<evidence type="ECO:0000256" key="4">
    <source>
        <dbReference type="ARBA" id="ARBA00022692"/>
    </source>
</evidence>
<keyword evidence="6 10" id="KW-1133">Transmembrane helix</keyword>
<dbReference type="Proteomes" id="UP001162131">
    <property type="component" value="Unassembled WGS sequence"/>
</dbReference>
<gene>
    <name evidence="11" type="ORF">BSTOLATCC_MIC3771</name>
</gene>
<comment type="similarity">
    <text evidence="2 10">Belongs to the ARV1 family.</text>
</comment>
<keyword evidence="5 10" id="KW-0256">Endoplasmic reticulum</keyword>
<keyword evidence="12" id="KW-1185">Reference proteome</keyword>
<evidence type="ECO:0000256" key="6">
    <source>
        <dbReference type="ARBA" id="ARBA00022989"/>
    </source>
</evidence>
<dbReference type="PANTHER" id="PTHR14467">
    <property type="entry name" value="ARV1"/>
    <property type="match status" value="1"/>
</dbReference>
<keyword evidence="3 10" id="KW-0813">Transport</keyword>
<accession>A0AAU9IDZ0</accession>
<comment type="function">
    <text evidence="10">Mediator of sterol homeostasis involved in sterol uptake, trafficking and distribution into membranes.</text>
</comment>
<evidence type="ECO:0000256" key="10">
    <source>
        <dbReference type="RuleBase" id="RU368065"/>
    </source>
</evidence>
<organism evidence="11 12">
    <name type="scientific">Blepharisma stoltei</name>
    <dbReference type="NCBI Taxonomy" id="1481888"/>
    <lineage>
        <taxon>Eukaryota</taxon>
        <taxon>Sar</taxon>
        <taxon>Alveolata</taxon>
        <taxon>Ciliophora</taxon>
        <taxon>Postciliodesmatophora</taxon>
        <taxon>Heterotrichea</taxon>
        <taxon>Heterotrichida</taxon>
        <taxon>Blepharismidae</taxon>
        <taxon>Blepharisma</taxon>
    </lineage>
</organism>
<keyword evidence="4 10" id="KW-0812">Transmembrane</keyword>
<comment type="subcellular location">
    <subcellularLocation>
        <location evidence="1 10">Endoplasmic reticulum membrane</location>
        <topology evidence="1 10">Multi-pass membrane protein</topology>
    </subcellularLocation>
</comment>
<proteinExistence type="inferred from homology"/>
<dbReference type="GO" id="GO:0016125">
    <property type="term" value="P:sterol metabolic process"/>
    <property type="evidence" value="ECO:0007669"/>
    <property type="project" value="UniProtKB-UniRule"/>
</dbReference>
<keyword evidence="7 10" id="KW-0445">Lipid transport</keyword>